<dbReference type="InterPro" id="IPR009061">
    <property type="entry name" value="DNA-bd_dom_put_sf"/>
</dbReference>
<proteinExistence type="predicted"/>
<organism evidence="3 4">
    <name type="scientific">Thalassoglobus neptunius</name>
    <dbReference type="NCBI Taxonomy" id="1938619"/>
    <lineage>
        <taxon>Bacteria</taxon>
        <taxon>Pseudomonadati</taxon>
        <taxon>Planctomycetota</taxon>
        <taxon>Planctomycetia</taxon>
        <taxon>Planctomycetales</taxon>
        <taxon>Planctomycetaceae</taxon>
        <taxon>Thalassoglobus</taxon>
    </lineage>
</organism>
<evidence type="ECO:0000259" key="2">
    <source>
        <dbReference type="Pfam" id="PF12728"/>
    </source>
</evidence>
<evidence type="ECO:0000256" key="1">
    <source>
        <dbReference type="SAM" id="MobiDB-lite"/>
    </source>
</evidence>
<evidence type="ECO:0000313" key="4">
    <source>
        <dbReference type="Proteomes" id="UP000317243"/>
    </source>
</evidence>
<feature type="region of interest" description="Disordered" evidence="1">
    <location>
        <begin position="59"/>
        <end position="80"/>
    </location>
</feature>
<sequence length="80" mass="9054">MRDSLPKLLTISDVAEILVCSRRNVYGLIEKGELPYIQTGVSKGYRIDPEDLAAFIQTHKQQKEGAKPRALRPPLKHLKL</sequence>
<dbReference type="NCBIfam" id="TIGR01764">
    <property type="entry name" value="excise"/>
    <property type="match status" value="1"/>
</dbReference>
<dbReference type="OrthoDB" id="2303848at2"/>
<comment type="caution">
    <text evidence="3">The sequence shown here is derived from an EMBL/GenBank/DDBJ whole genome shotgun (WGS) entry which is preliminary data.</text>
</comment>
<dbReference type="GO" id="GO:0003677">
    <property type="term" value="F:DNA binding"/>
    <property type="evidence" value="ECO:0007669"/>
    <property type="project" value="InterPro"/>
</dbReference>
<dbReference type="AlphaFoldDB" id="A0A5C5X5K6"/>
<dbReference type="SUPFAM" id="SSF46955">
    <property type="entry name" value="Putative DNA-binding domain"/>
    <property type="match status" value="1"/>
</dbReference>
<name>A0A5C5X5K6_9PLAN</name>
<dbReference type="RefSeq" id="WP_146507951.1">
    <property type="nucleotide sequence ID" value="NZ_SIHI01000001.1"/>
</dbReference>
<accession>A0A5C5X5K6</accession>
<protein>
    <submittedName>
        <fullName evidence="3">Helix-turn-helix domain protein</fullName>
    </submittedName>
</protein>
<evidence type="ECO:0000313" key="3">
    <source>
        <dbReference type="EMBL" id="TWT57909.1"/>
    </source>
</evidence>
<gene>
    <name evidence="3" type="ORF">KOR42_12770</name>
</gene>
<dbReference type="InterPro" id="IPR010093">
    <property type="entry name" value="SinI_DNA-bd"/>
</dbReference>
<feature type="domain" description="Helix-turn-helix" evidence="2">
    <location>
        <begin position="8"/>
        <end position="59"/>
    </location>
</feature>
<dbReference type="Proteomes" id="UP000317243">
    <property type="component" value="Unassembled WGS sequence"/>
</dbReference>
<keyword evidence="4" id="KW-1185">Reference proteome</keyword>
<dbReference type="InterPro" id="IPR041657">
    <property type="entry name" value="HTH_17"/>
</dbReference>
<dbReference type="Pfam" id="PF12728">
    <property type="entry name" value="HTH_17"/>
    <property type="match status" value="1"/>
</dbReference>
<dbReference type="EMBL" id="SIHI01000001">
    <property type="protein sequence ID" value="TWT57909.1"/>
    <property type="molecule type" value="Genomic_DNA"/>
</dbReference>
<reference evidence="3 4" key="1">
    <citation type="submission" date="2019-02" db="EMBL/GenBank/DDBJ databases">
        <title>Deep-cultivation of Planctomycetes and their phenomic and genomic characterization uncovers novel biology.</title>
        <authorList>
            <person name="Wiegand S."/>
            <person name="Jogler M."/>
            <person name="Boedeker C."/>
            <person name="Pinto D."/>
            <person name="Vollmers J."/>
            <person name="Rivas-Marin E."/>
            <person name="Kohn T."/>
            <person name="Peeters S.H."/>
            <person name="Heuer A."/>
            <person name="Rast P."/>
            <person name="Oberbeckmann S."/>
            <person name="Bunk B."/>
            <person name="Jeske O."/>
            <person name="Meyerdierks A."/>
            <person name="Storesund J.E."/>
            <person name="Kallscheuer N."/>
            <person name="Luecker S."/>
            <person name="Lage O.M."/>
            <person name="Pohl T."/>
            <person name="Merkel B.J."/>
            <person name="Hornburger P."/>
            <person name="Mueller R.-W."/>
            <person name="Bruemmer F."/>
            <person name="Labrenz M."/>
            <person name="Spormann A.M."/>
            <person name="Op Den Camp H."/>
            <person name="Overmann J."/>
            <person name="Amann R."/>
            <person name="Jetten M.S.M."/>
            <person name="Mascher T."/>
            <person name="Medema M.H."/>
            <person name="Devos D.P."/>
            <person name="Kaster A.-K."/>
            <person name="Ovreas L."/>
            <person name="Rohde M."/>
            <person name="Galperin M.Y."/>
            <person name="Jogler C."/>
        </authorList>
    </citation>
    <scope>NUCLEOTIDE SEQUENCE [LARGE SCALE GENOMIC DNA]</scope>
    <source>
        <strain evidence="3 4">KOR42</strain>
    </source>
</reference>